<name>A0AAN8P9V6_PATCE</name>
<comment type="caution">
    <text evidence="6">The sequence shown here is derived from an EMBL/GenBank/DDBJ whole genome shotgun (WGS) entry which is preliminary data.</text>
</comment>
<dbReference type="PANTHER" id="PTHR43903">
    <property type="entry name" value="NEUROLIGIN"/>
    <property type="match status" value="1"/>
</dbReference>
<dbReference type="InterPro" id="IPR051093">
    <property type="entry name" value="Neuroligin/BSAL"/>
</dbReference>
<dbReference type="AlphaFoldDB" id="A0AAN8P9V6"/>
<evidence type="ECO:0000256" key="2">
    <source>
        <dbReference type="ARBA" id="ARBA00022729"/>
    </source>
</evidence>
<dbReference type="SUPFAM" id="SSF53474">
    <property type="entry name" value="alpha/beta-Hydrolases"/>
    <property type="match status" value="1"/>
</dbReference>
<dbReference type="Gene3D" id="3.40.50.1820">
    <property type="entry name" value="alpha/beta hydrolase"/>
    <property type="match status" value="1"/>
</dbReference>
<evidence type="ECO:0000256" key="4">
    <source>
        <dbReference type="RuleBase" id="RU361235"/>
    </source>
</evidence>
<dbReference type="InterPro" id="IPR029058">
    <property type="entry name" value="AB_hydrolase_fold"/>
</dbReference>
<feature type="domain" description="Carboxylesterase type B" evidence="5">
    <location>
        <begin position="32"/>
        <end position="560"/>
    </location>
</feature>
<evidence type="ECO:0000256" key="1">
    <source>
        <dbReference type="ARBA" id="ARBA00005964"/>
    </source>
</evidence>
<comment type="similarity">
    <text evidence="1 4">Belongs to the type-B carboxylesterase/lipase family.</text>
</comment>
<sequence>MALGLITKFNHYNILIVSLCVCWSSAVDITALTNVGNITGSIEDINVGPNTVKISAYLGIPFAEPPIDSLRFSKPRPKPKFNETFLARNYGASCHQFKPFWDTSTDTDYQNEDCLYLNVFSPDTEQSGKKYAVLVWIHGGSFLFGAGRMRPCNILAAYGQVIVVSINYRLGVFGFLSSENGAAGGNYGLWDQHLALEWVKNNIAGFGGDTTKITVFGESAGSVAVMFQAIYPGNENLFQRVIAESGSVNADWAVTKDPASKLKKYAARLSCTRSSLEDTVACLKSIKNPTEMTSKSDLTFSAGLLDWCPTIDNDFITKERIEALNNPTHETQLTYFNQLDLIMGTTRFESDQFLLNEPEYESTFINESATMTDVEMAIRAVIFRSLSRIYHPDLVQFILAEVIFQYNNFKDPFDKNLCMQQLENYVTDVEFFVPTYKALESHAYEKNSSKTYQYEFNQLNPFRPHHPWMTGAVHADQLKYVFGSVYMMSQNETVRNTEWSLAKTLMRYWTNFAKSGNPNTPVPLDVFWETYDRQARKYIYLKSGEIEVRSNLNRRRAEFWTNYLQGLIKKYSDLKQEKPICNPTSDAVIVTSYLMMLVVGITFNSLTLI</sequence>
<dbReference type="InterPro" id="IPR019826">
    <property type="entry name" value="Carboxylesterase_B_AS"/>
</dbReference>
<keyword evidence="3 4" id="KW-0378">Hydrolase</keyword>
<dbReference type="GO" id="GO:0016787">
    <property type="term" value="F:hydrolase activity"/>
    <property type="evidence" value="ECO:0007669"/>
    <property type="project" value="UniProtKB-KW"/>
</dbReference>
<evidence type="ECO:0000313" key="7">
    <source>
        <dbReference type="Proteomes" id="UP001347796"/>
    </source>
</evidence>
<keyword evidence="2 4" id="KW-0732">Signal</keyword>
<dbReference type="InterPro" id="IPR019819">
    <property type="entry name" value="Carboxylesterase_B_CS"/>
</dbReference>
<dbReference type="InterPro" id="IPR002018">
    <property type="entry name" value="CarbesteraseB"/>
</dbReference>
<evidence type="ECO:0000256" key="3">
    <source>
        <dbReference type="ARBA" id="ARBA00022801"/>
    </source>
</evidence>
<dbReference type="PROSITE" id="PS00941">
    <property type="entry name" value="CARBOXYLESTERASE_B_2"/>
    <property type="match status" value="1"/>
</dbReference>
<dbReference type="PROSITE" id="PS00122">
    <property type="entry name" value="CARBOXYLESTERASE_B_1"/>
    <property type="match status" value="1"/>
</dbReference>
<dbReference type="EC" id="3.1.1.-" evidence="4"/>
<feature type="chain" id="PRO_5042668247" description="Carboxylic ester hydrolase" evidence="4">
    <location>
        <begin position="27"/>
        <end position="609"/>
    </location>
</feature>
<feature type="signal peptide" evidence="4">
    <location>
        <begin position="1"/>
        <end position="26"/>
    </location>
</feature>
<evidence type="ECO:0000313" key="6">
    <source>
        <dbReference type="EMBL" id="KAK6170938.1"/>
    </source>
</evidence>
<reference evidence="6 7" key="1">
    <citation type="submission" date="2024-01" db="EMBL/GenBank/DDBJ databases">
        <title>The genome of the rayed Mediterranean limpet Patella caerulea (Linnaeus, 1758).</title>
        <authorList>
            <person name="Anh-Thu Weber A."/>
            <person name="Halstead-Nussloch G."/>
        </authorList>
    </citation>
    <scope>NUCLEOTIDE SEQUENCE [LARGE SCALE GENOMIC DNA]</scope>
    <source>
        <strain evidence="6">AATW-2023a</strain>
        <tissue evidence="6">Whole specimen</tissue>
    </source>
</reference>
<gene>
    <name evidence="6" type="ORF">SNE40_019217</name>
</gene>
<dbReference type="Proteomes" id="UP001347796">
    <property type="component" value="Unassembled WGS sequence"/>
</dbReference>
<accession>A0AAN8P9V6</accession>
<proteinExistence type="inferred from homology"/>
<evidence type="ECO:0000259" key="5">
    <source>
        <dbReference type="Pfam" id="PF00135"/>
    </source>
</evidence>
<keyword evidence="7" id="KW-1185">Reference proteome</keyword>
<organism evidence="6 7">
    <name type="scientific">Patella caerulea</name>
    <name type="common">Rayed Mediterranean limpet</name>
    <dbReference type="NCBI Taxonomy" id="87958"/>
    <lineage>
        <taxon>Eukaryota</taxon>
        <taxon>Metazoa</taxon>
        <taxon>Spiralia</taxon>
        <taxon>Lophotrochozoa</taxon>
        <taxon>Mollusca</taxon>
        <taxon>Gastropoda</taxon>
        <taxon>Patellogastropoda</taxon>
        <taxon>Patelloidea</taxon>
        <taxon>Patellidae</taxon>
        <taxon>Patella</taxon>
    </lineage>
</organism>
<dbReference type="Pfam" id="PF00135">
    <property type="entry name" value="COesterase"/>
    <property type="match status" value="1"/>
</dbReference>
<protein>
    <recommendedName>
        <fullName evidence="4">Carboxylic ester hydrolase</fullName>
        <ecNumber evidence="4">3.1.1.-</ecNumber>
    </recommendedName>
</protein>
<dbReference type="EMBL" id="JAZGQO010000014">
    <property type="protein sequence ID" value="KAK6170938.1"/>
    <property type="molecule type" value="Genomic_DNA"/>
</dbReference>